<dbReference type="EMBL" id="GGEC01088331">
    <property type="protein sequence ID" value="MBX68815.1"/>
    <property type="molecule type" value="Transcribed_RNA"/>
</dbReference>
<evidence type="ECO:0000313" key="1">
    <source>
        <dbReference type="EMBL" id="MBX68815.1"/>
    </source>
</evidence>
<reference evidence="1" key="1">
    <citation type="submission" date="2018-02" db="EMBL/GenBank/DDBJ databases">
        <title>Rhizophora mucronata_Transcriptome.</title>
        <authorList>
            <person name="Meera S.P."/>
            <person name="Sreeshan A."/>
            <person name="Augustine A."/>
        </authorList>
    </citation>
    <scope>NUCLEOTIDE SEQUENCE</scope>
    <source>
        <tissue evidence="1">Leaf</tissue>
    </source>
</reference>
<name>A0A2P2QPH2_RHIMU</name>
<accession>A0A2P2QPH2</accession>
<dbReference type="AlphaFoldDB" id="A0A2P2QPH2"/>
<protein>
    <submittedName>
        <fullName evidence="1">Uncharacterized protein</fullName>
    </submittedName>
</protein>
<proteinExistence type="predicted"/>
<organism evidence="1">
    <name type="scientific">Rhizophora mucronata</name>
    <name type="common">Asiatic mangrove</name>
    <dbReference type="NCBI Taxonomy" id="61149"/>
    <lineage>
        <taxon>Eukaryota</taxon>
        <taxon>Viridiplantae</taxon>
        <taxon>Streptophyta</taxon>
        <taxon>Embryophyta</taxon>
        <taxon>Tracheophyta</taxon>
        <taxon>Spermatophyta</taxon>
        <taxon>Magnoliopsida</taxon>
        <taxon>eudicotyledons</taxon>
        <taxon>Gunneridae</taxon>
        <taxon>Pentapetalae</taxon>
        <taxon>rosids</taxon>
        <taxon>fabids</taxon>
        <taxon>Malpighiales</taxon>
        <taxon>Rhizophoraceae</taxon>
        <taxon>Rhizophora</taxon>
    </lineage>
</organism>
<sequence>MTESGGIVLVVWHSGIFVQEPQQLIAEAHPF</sequence>